<dbReference type="SUPFAM" id="SSF56935">
    <property type="entry name" value="Porins"/>
    <property type="match status" value="1"/>
</dbReference>
<reference evidence="3 4" key="1">
    <citation type="submission" date="2016-10" db="EMBL/GenBank/DDBJ databases">
        <authorList>
            <person name="Varghese N."/>
            <person name="Submissions S."/>
        </authorList>
    </citation>
    <scope>NUCLEOTIDE SEQUENCE [LARGE SCALE GENOMIC DNA]</scope>
    <source>
        <strain evidence="1 4">WG2</strain>
        <strain evidence="2 3">WG5</strain>
    </source>
</reference>
<protein>
    <submittedName>
        <fullName evidence="2">Outer membrane insertion C-terminal signal</fullName>
    </submittedName>
</protein>
<keyword evidence="4" id="KW-1185">Reference proteome</keyword>
<name>A0A1G9RA41_9FIRM</name>
<dbReference type="RefSeq" id="WP_089655639.1">
    <property type="nucleotide sequence ID" value="NZ_FNBJ01000008.1"/>
</dbReference>
<dbReference type="EMBL" id="FOHG01000006">
    <property type="protein sequence ID" value="SES78996.1"/>
    <property type="molecule type" value="Genomic_DNA"/>
</dbReference>
<evidence type="ECO:0000313" key="1">
    <source>
        <dbReference type="EMBL" id="SDF22020.1"/>
    </source>
</evidence>
<organism evidence="2 3">
    <name type="scientific">Halanaerobium congolense</name>
    <dbReference type="NCBI Taxonomy" id="54121"/>
    <lineage>
        <taxon>Bacteria</taxon>
        <taxon>Bacillati</taxon>
        <taxon>Bacillota</taxon>
        <taxon>Clostridia</taxon>
        <taxon>Halanaerobiales</taxon>
        <taxon>Halanaerobiaceae</taxon>
        <taxon>Halanaerobium</taxon>
    </lineage>
</organism>
<gene>
    <name evidence="1" type="ORF">SAMN04488598_10817</name>
    <name evidence="2" type="ORF">SAMN04515652_10635</name>
</gene>
<dbReference type="AlphaFoldDB" id="A0A1G9RA41"/>
<dbReference type="EMBL" id="FNBJ01000008">
    <property type="protein sequence ID" value="SDF22020.1"/>
    <property type="molecule type" value="Genomic_DNA"/>
</dbReference>
<evidence type="ECO:0000313" key="2">
    <source>
        <dbReference type="EMBL" id="SES78996.1"/>
    </source>
</evidence>
<dbReference type="Proteomes" id="UP000199519">
    <property type="component" value="Unassembled WGS sequence"/>
</dbReference>
<evidence type="ECO:0000313" key="3">
    <source>
        <dbReference type="Proteomes" id="UP000198612"/>
    </source>
</evidence>
<accession>A0A1G9RA41</accession>
<evidence type="ECO:0000313" key="4">
    <source>
        <dbReference type="Proteomes" id="UP000199519"/>
    </source>
</evidence>
<proteinExistence type="predicted"/>
<dbReference type="Proteomes" id="UP000198612">
    <property type="component" value="Unassembled WGS sequence"/>
</dbReference>
<sequence>MKSEKWAGVVRYEHIFGKIEGSSTLQGLPEPKHEGEIEVKLNGLAFLGEYELNDRWSLNGGVAIYNGEKSKKFSGSAFKGNPKTPADAEYDLDAVSYRAGVKYAKAFAENWDFNANLDYLYMEIDDADPTEPTGIYSAGFSYGVGVTYSF</sequence>